<dbReference type="EMBL" id="GEDC01031221">
    <property type="protein sequence ID" value="JAS06077.1"/>
    <property type="molecule type" value="Transcribed_RNA"/>
</dbReference>
<feature type="compositionally biased region" description="Low complexity" evidence="1">
    <location>
        <begin position="378"/>
        <end position="390"/>
    </location>
</feature>
<reference evidence="2" key="1">
    <citation type="submission" date="2015-12" db="EMBL/GenBank/DDBJ databases">
        <title>De novo transcriptome assembly of four potential Pierce s Disease insect vectors from Arizona vineyards.</title>
        <authorList>
            <person name="Tassone E.E."/>
        </authorList>
    </citation>
    <scope>NUCLEOTIDE SEQUENCE</scope>
</reference>
<feature type="compositionally biased region" description="Low complexity" evidence="1">
    <location>
        <begin position="899"/>
        <end position="916"/>
    </location>
</feature>
<feature type="compositionally biased region" description="Polar residues" evidence="1">
    <location>
        <begin position="991"/>
        <end position="1000"/>
    </location>
</feature>
<feature type="compositionally biased region" description="Basic and acidic residues" evidence="1">
    <location>
        <begin position="257"/>
        <end position="274"/>
    </location>
</feature>
<feature type="compositionally biased region" description="Polar residues" evidence="1">
    <location>
        <begin position="884"/>
        <end position="894"/>
    </location>
</feature>
<proteinExistence type="predicted"/>
<feature type="compositionally biased region" description="Basic and acidic residues" evidence="1">
    <location>
        <begin position="812"/>
        <end position="829"/>
    </location>
</feature>
<feature type="region of interest" description="Disordered" evidence="1">
    <location>
        <begin position="812"/>
        <end position="831"/>
    </location>
</feature>
<feature type="region of interest" description="Disordered" evidence="1">
    <location>
        <begin position="325"/>
        <end position="390"/>
    </location>
</feature>
<feature type="region of interest" description="Disordered" evidence="1">
    <location>
        <begin position="251"/>
        <end position="274"/>
    </location>
</feature>
<feature type="compositionally biased region" description="Basic residues" evidence="1">
    <location>
        <begin position="433"/>
        <end position="444"/>
    </location>
</feature>
<name>A0A1B6BXQ6_9HEMI</name>
<evidence type="ECO:0000256" key="1">
    <source>
        <dbReference type="SAM" id="MobiDB-lite"/>
    </source>
</evidence>
<feature type="compositionally biased region" description="Basic and acidic residues" evidence="1">
    <location>
        <begin position="645"/>
        <end position="654"/>
    </location>
</feature>
<organism evidence="2">
    <name type="scientific">Clastoptera arizonana</name>
    <name type="common">Arizona spittle bug</name>
    <dbReference type="NCBI Taxonomy" id="38151"/>
    <lineage>
        <taxon>Eukaryota</taxon>
        <taxon>Metazoa</taxon>
        <taxon>Ecdysozoa</taxon>
        <taxon>Arthropoda</taxon>
        <taxon>Hexapoda</taxon>
        <taxon>Insecta</taxon>
        <taxon>Pterygota</taxon>
        <taxon>Neoptera</taxon>
        <taxon>Paraneoptera</taxon>
        <taxon>Hemiptera</taxon>
        <taxon>Auchenorrhyncha</taxon>
        <taxon>Cercopoidea</taxon>
        <taxon>Clastopteridae</taxon>
        <taxon>Clastoptera</taxon>
    </lineage>
</organism>
<accession>A0A1B6BXQ6</accession>
<feature type="compositionally biased region" description="Basic and acidic residues" evidence="1">
    <location>
        <begin position="733"/>
        <end position="742"/>
    </location>
</feature>
<feature type="region of interest" description="Disordered" evidence="1">
    <location>
        <begin position="867"/>
        <end position="923"/>
    </location>
</feature>
<feature type="compositionally biased region" description="Low complexity" evidence="1">
    <location>
        <begin position="743"/>
        <end position="755"/>
    </location>
</feature>
<gene>
    <name evidence="2" type="ORF">g.15937</name>
</gene>
<feature type="compositionally biased region" description="Low complexity" evidence="1">
    <location>
        <begin position="672"/>
        <end position="697"/>
    </location>
</feature>
<feature type="compositionally biased region" description="Polar residues" evidence="1">
    <location>
        <begin position="716"/>
        <end position="732"/>
    </location>
</feature>
<feature type="region of interest" description="Disordered" evidence="1">
    <location>
        <begin position="975"/>
        <end position="1005"/>
    </location>
</feature>
<protein>
    <submittedName>
        <fullName evidence="2">Uncharacterized protein</fullName>
    </submittedName>
</protein>
<dbReference type="AlphaFoldDB" id="A0A1B6BXQ6"/>
<feature type="region of interest" description="Disordered" evidence="1">
    <location>
        <begin position="566"/>
        <end position="589"/>
    </location>
</feature>
<feature type="region of interest" description="Disordered" evidence="1">
    <location>
        <begin position="433"/>
        <end position="454"/>
    </location>
</feature>
<feature type="compositionally biased region" description="Basic and acidic residues" evidence="1">
    <location>
        <begin position="360"/>
        <end position="369"/>
    </location>
</feature>
<feature type="region of interest" description="Disordered" evidence="1">
    <location>
        <begin position="642"/>
        <end position="776"/>
    </location>
</feature>
<feature type="compositionally biased region" description="Polar residues" evidence="1">
    <location>
        <begin position="566"/>
        <end position="586"/>
    </location>
</feature>
<sequence length="1017" mass="115013">MSKSKDTVSSKNVSSRVNVHNLRTVINKRKFDDDDNKVTTKGQNLNTMKTSNLFFPDLLAPFVCQKSVQNVLKIIGGSDCTTLEEIKSAKKINLVFEVCEMKLFPENDVLILKIRDGTICPKCLLSIPLLENWAQLQEKVLYNPVYISDQPIVELVVYNSSFTSNLKERNVFSMKNIMIVETAKNKGLMLCVNGRDTRIFKLRSNSECMKIILRRTSTSSYHKAEEEHLKKIIYLYSVCYNIRWNSGHNNSSIKSQENLKSDKENKSVENRKLEKSAVLSELSSEKSDSDGEKMSIEHFKQNITIRKKNLKKRCSSSESVTESSSESFKLINNNKTRNKIASEEKMNSNRKHLSNLKSSKNLDTKDSMKKVKKLKNGSQVDSKSSSDTSFNEFINSSSSEAVSTLLQVSEIEDNTTNTNKMYKSDCVMLPKKHNSLRSSRKRNKLLSSSSEESFESNDVPRIEKNYFSKSENNYRSIKKKTMKKLLFEDDFEVDSQNKSITGIKIKSTDKHNCSKFKKIQSTEASYKENENSIKNHKTEEGANVVNIENQVTSISLLNINNQNKLSTSNDDLLPSTTSSLKSVNKSENVEEIETTPLHLDSEESWKNDLIVNNDERRKTKNVEENHFDSSSTDSFFKKCTKSRKNQNEKTKENFDCGGKNKLKIGDDDNDVNAENNDPGISLRRSNRNDSTSNTSLTVQTINSPSCLEKKHKNSKVDANTSLTPQTSISPSDLENKHSKEDVNTSITSETSNSSSQKRNKHENSKVELVSTDSQSNYSSDKYLKISSQIVNTRKQRPVCVVSDKSNTTDIKLDETDLEDKSNKEKKGNTKENLQLQHLLNKSNMGKKDTTTRSKVIVQINDEEMCSEVSENNSHRVGPNECLKNDQQPETNEPQTKGPGYSSNNQGNSIQSQQTSGDLEGEKSLTNKDECSMFLEMISTKLRKLTPCHQSTAMNKMLNVIYELEMMEMGVSINNAQSTDTHSSNKKPTPPHSSGENTSQSDRGEVQLCLRLNLDVKK</sequence>
<evidence type="ECO:0000313" key="2">
    <source>
        <dbReference type="EMBL" id="JAS06077.1"/>
    </source>
</evidence>